<organism evidence="3 4">
    <name type="scientific">Phytohabitans rumicis</name>
    <dbReference type="NCBI Taxonomy" id="1076125"/>
    <lineage>
        <taxon>Bacteria</taxon>
        <taxon>Bacillati</taxon>
        <taxon>Actinomycetota</taxon>
        <taxon>Actinomycetes</taxon>
        <taxon>Micromonosporales</taxon>
        <taxon>Micromonosporaceae</taxon>
    </lineage>
</organism>
<keyword evidence="4" id="KW-1185">Reference proteome</keyword>
<sequence>MSLMNDDELRATLSRHDPAAGRQVEAASSPRARAHWERIMSTPVDQRVPASPATAPARLRRRLAVAITAAVLAAAGVGAAIAVRSGEPERAPEAARELALTLPDGGAAQSCAMFDVALLGQMPVAFQGTAVAVADTSVVLRVDRWFRGGEGGATTVRLSSPGSQVSETVEFTQGQAYLVSAQEGHVNVCGYTGPLTPELLGYFEKAFGTR</sequence>
<evidence type="ECO:0000256" key="2">
    <source>
        <dbReference type="SAM" id="Phobius"/>
    </source>
</evidence>
<dbReference type="AlphaFoldDB" id="A0A6V8LMX8"/>
<proteinExistence type="predicted"/>
<dbReference type="EMBL" id="BLPG01000001">
    <property type="protein sequence ID" value="GFJ94025.1"/>
    <property type="molecule type" value="Genomic_DNA"/>
</dbReference>
<evidence type="ECO:0000313" key="4">
    <source>
        <dbReference type="Proteomes" id="UP000482960"/>
    </source>
</evidence>
<name>A0A6V8LMX8_9ACTN</name>
<reference evidence="3 4" key="1">
    <citation type="submission" date="2020-03" db="EMBL/GenBank/DDBJ databases">
        <title>Whole genome shotgun sequence of Phytohabitans rumicis NBRC 108638.</title>
        <authorList>
            <person name="Komaki H."/>
            <person name="Tamura T."/>
        </authorList>
    </citation>
    <scope>NUCLEOTIDE SEQUENCE [LARGE SCALE GENOMIC DNA]</scope>
    <source>
        <strain evidence="3 4">NBRC 108638</strain>
    </source>
</reference>
<evidence type="ECO:0000256" key="1">
    <source>
        <dbReference type="SAM" id="MobiDB-lite"/>
    </source>
</evidence>
<protein>
    <submittedName>
        <fullName evidence="3">Uncharacterized protein</fullName>
    </submittedName>
</protein>
<feature type="region of interest" description="Disordered" evidence="1">
    <location>
        <begin position="1"/>
        <end position="32"/>
    </location>
</feature>
<dbReference type="Proteomes" id="UP000482960">
    <property type="component" value="Unassembled WGS sequence"/>
</dbReference>
<feature type="compositionally biased region" description="Basic and acidic residues" evidence="1">
    <location>
        <begin position="7"/>
        <end position="19"/>
    </location>
</feature>
<reference evidence="3 4" key="2">
    <citation type="submission" date="2020-03" db="EMBL/GenBank/DDBJ databases">
        <authorList>
            <person name="Ichikawa N."/>
            <person name="Kimura A."/>
            <person name="Kitahashi Y."/>
            <person name="Uohara A."/>
        </authorList>
    </citation>
    <scope>NUCLEOTIDE SEQUENCE [LARGE SCALE GENOMIC DNA]</scope>
    <source>
        <strain evidence="3 4">NBRC 108638</strain>
    </source>
</reference>
<keyword evidence="2" id="KW-1133">Transmembrane helix</keyword>
<accession>A0A6V8LMX8</accession>
<keyword evidence="2" id="KW-0472">Membrane</keyword>
<keyword evidence="2" id="KW-0812">Transmembrane</keyword>
<dbReference type="RefSeq" id="WP_173080925.1">
    <property type="nucleotide sequence ID" value="NZ_BAABJB010000001.1"/>
</dbReference>
<comment type="caution">
    <text evidence="3">The sequence shown here is derived from an EMBL/GenBank/DDBJ whole genome shotgun (WGS) entry which is preliminary data.</text>
</comment>
<gene>
    <name evidence="3" type="ORF">Prum_076670</name>
</gene>
<evidence type="ECO:0000313" key="3">
    <source>
        <dbReference type="EMBL" id="GFJ94025.1"/>
    </source>
</evidence>
<feature type="transmembrane region" description="Helical" evidence="2">
    <location>
        <begin position="63"/>
        <end position="83"/>
    </location>
</feature>